<dbReference type="SUPFAM" id="SSF53187">
    <property type="entry name" value="Zn-dependent exopeptidases"/>
    <property type="match status" value="1"/>
</dbReference>
<dbReference type="CDD" id="cd03894">
    <property type="entry name" value="M20_ArgE"/>
    <property type="match status" value="1"/>
</dbReference>
<dbReference type="Pfam" id="PF01546">
    <property type="entry name" value="Peptidase_M20"/>
    <property type="match status" value="1"/>
</dbReference>
<dbReference type="PANTHER" id="PTHR43808">
    <property type="entry name" value="ACETYLORNITHINE DEACETYLASE"/>
    <property type="match status" value="1"/>
</dbReference>
<sequence>MSLPSLHPLDKRAPVGMLWAGRDDHGRDRSLDSLDLLARLLGHDSVSRNPNRALIDDVAGLLRGAGLDPVILPDPSGAKANLFVTAGPTDRGGVMLSGHTDVVPVDGQAWTVPPFALTRRDGRLYGRGAADMKGFVACALSAVLRASRRELRTPLHLALSYDEELGCLGVASLIDMLDRAPFRPLLCLVGEPTGMQVASGHKGKIALRATCTGREAHSALAPLGLNAIHLGADFLGRLRVLQDRLEREGPKDDDYDVPYTTVHAGRIEGGVTLNIVPNRCVLDFEIRNIVEDDVGALLAGLREEAEVLSLAARARAPEAGIVIEELFSYPGLGTPTDGEAVRFVQGLTGANGTIKVAFGTEGGLFSQRLGVPTVICGPGSMAQGHKPDEYVTEEQMARCEAMLGALLDRLEAGL</sequence>
<evidence type="ECO:0000256" key="4">
    <source>
        <dbReference type="ARBA" id="ARBA00022571"/>
    </source>
</evidence>
<evidence type="ECO:0000313" key="11">
    <source>
        <dbReference type="EMBL" id="EYD72871.1"/>
    </source>
</evidence>
<evidence type="ECO:0000256" key="2">
    <source>
        <dbReference type="ARBA" id="ARBA00005691"/>
    </source>
</evidence>
<gene>
    <name evidence="11" type="ORF">Rumeso_04747</name>
</gene>
<dbReference type="NCBIfam" id="NF005710">
    <property type="entry name" value="PRK07522.1"/>
    <property type="match status" value="1"/>
</dbReference>
<protein>
    <submittedName>
        <fullName evidence="11">Acetylornithine deacetylase</fullName>
        <ecNumber evidence="11">3.5.1.16</ecNumber>
    </submittedName>
</protein>
<dbReference type="STRING" id="442562.Rumeso_04747"/>
<keyword evidence="6" id="KW-0479">Metal-binding</keyword>
<dbReference type="Proteomes" id="UP000019666">
    <property type="component" value="Unassembled WGS sequence"/>
</dbReference>
<dbReference type="InterPro" id="IPR002933">
    <property type="entry name" value="Peptidase_M20"/>
</dbReference>
<dbReference type="InterPro" id="IPR050072">
    <property type="entry name" value="Peptidase_M20A"/>
</dbReference>
<evidence type="ECO:0000259" key="10">
    <source>
        <dbReference type="Pfam" id="PF07687"/>
    </source>
</evidence>
<evidence type="ECO:0000256" key="3">
    <source>
        <dbReference type="ARBA" id="ARBA00022490"/>
    </source>
</evidence>
<comment type="similarity">
    <text evidence="2">Belongs to the peptidase M20A family. ArgE subfamily.</text>
</comment>
<keyword evidence="7 11" id="KW-0378">Hydrolase</keyword>
<dbReference type="AlphaFoldDB" id="A0A017HET1"/>
<accession>A0A017HET1</accession>
<keyword evidence="12" id="KW-1185">Reference proteome</keyword>
<evidence type="ECO:0000313" key="12">
    <source>
        <dbReference type="Proteomes" id="UP000019666"/>
    </source>
</evidence>
<dbReference type="PANTHER" id="PTHR43808:SF31">
    <property type="entry name" value="N-ACETYL-L-CITRULLINE DEACETYLASE"/>
    <property type="match status" value="1"/>
</dbReference>
<dbReference type="InterPro" id="IPR001261">
    <property type="entry name" value="ArgE/DapE_CS"/>
</dbReference>
<feature type="domain" description="Peptidase M20 dimerisation" evidence="10">
    <location>
        <begin position="200"/>
        <end position="306"/>
    </location>
</feature>
<dbReference type="InterPro" id="IPR011650">
    <property type="entry name" value="Peptidase_M20_dimer"/>
</dbReference>
<evidence type="ECO:0000256" key="9">
    <source>
        <dbReference type="ARBA" id="ARBA00023285"/>
    </source>
</evidence>
<dbReference type="GO" id="GO:0006526">
    <property type="term" value="P:L-arginine biosynthetic process"/>
    <property type="evidence" value="ECO:0007669"/>
    <property type="project" value="UniProtKB-KW"/>
</dbReference>
<dbReference type="Gene3D" id="3.40.630.10">
    <property type="entry name" value="Zn peptidases"/>
    <property type="match status" value="1"/>
</dbReference>
<keyword evidence="8" id="KW-0862">Zinc</keyword>
<evidence type="ECO:0000256" key="6">
    <source>
        <dbReference type="ARBA" id="ARBA00022723"/>
    </source>
</evidence>
<comment type="cofactor">
    <cofactor evidence="1">
        <name>Zn(2+)</name>
        <dbReference type="ChEBI" id="CHEBI:29105"/>
    </cofactor>
</comment>
<keyword evidence="9" id="KW-0170">Cobalt</keyword>
<dbReference type="GO" id="GO:0008777">
    <property type="term" value="F:acetylornithine deacetylase activity"/>
    <property type="evidence" value="ECO:0007669"/>
    <property type="project" value="UniProtKB-EC"/>
</dbReference>
<dbReference type="HOGENOM" id="CLU_021802_2_4_5"/>
<evidence type="ECO:0000256" key="5">
    <source>
        <dbReference type="ARBA" id="ARBA00022605"/>
    </source>
</evidence>
<dbReference type="PATRIC" id="fig|442562.3.peg.4672"/>
<keyword evidence="4" id="KW-0055">Arginine biosynthesis</keyword>
<dbReference type="Pfam" id="PF07687">
    <property type="entry name" value="M20_dimer"/>
    <property type="match status" value="1"/>
</dbReference>
<dbReference type="EMBL" id="AOSK01000132">
    <property type="protein sequence ID" value="EYD72871.1"/>
    <property type="molecule type" value="Genomic_DNA"/>
</dbReference>
<evidence type="ECO:0000256" key="8">
    <source>
        <dbReference type="ARBA" id="ARBA00022833"/>
    </source>
</evidence>
<dbReference type="InterPro" id="IPR036264">
    <property type="entry name" value="Bact_exopeptidase_dim_dom"/>
</dbReference>
<evidence type="ECO:0000256" key="1">
    <source>
        <dbReference type="ARBA" id="ARBA00001947"/>
    </source>
</evidence>
<dbReference type="NCBIfam" id="TIGR01892">
    <property type="entry name" value="AcOrn-deacetyl"/>
    <property type="match status" value="1"/>
</dbReference>
<organism evidence="11 12">
    <name type="scientific">Rubellimicrobium mesophilum DSM 19309</name>
    <dbReference type="NCBI Taxonomy" id="442562"/>
    <lineage>
        <taxon>Bacteria</taxon>
        <taxon>Pseudomonadati</taxon>
        <taxon>Pseudomonadota</taxon>
        <taxon>Alphaproteobacteria</taxon>
        <taxon>Rhodobacterales</taxon>
        <taxon>Roseobacteraceae</taxon>
        <taxon>Rubellimicrobium</taxon>
    </lineage>
</organism>
<proteinExistence type="inferred from homology"/>
<keyword evidence="5" id="KW-0028">Amino-acid biosynthesis</keyword>
<dbReference type="Gene3D" id="3.30.70.360">
    <property type="match status" value="1"/>
</dbReference>
<dbReference type="SUPFAM" id="SSF55031">
    <property type="entry name" value="Bacterial exopeptidase dimerisation domain"/>
    <property type="match status" value="1"/>
</dbReference>
<evidence type="ECO:0000256" key="7">
    <source>
        <dbReference type="ARBA" id="ARBA00022801"/>
    </source>
</evidence>
<dbReference type="GO" id="GO:0046872">
    <property type="term" value="F:metal ion binding"/>
    <property type="evidence" value="ECO:0007669"/>
    <property type="project" value="UniProtKB-KW"/>
</dbReference>
<name>A0A017HET1_9RHOB</name>
<keyword evidence="3" id="KW-0963">Cytoplasm</keyword>
<dbReference type="PROSITE" id="PS00758">
    <property type="entry name" value="ARGE_DAPE_CPG2_1"/>
    <property type="match status" value="1"/>
</dbReference>
<dbReference type="InterPro" id="IPR010169">
    <property type="entry name" value="AcOrn-deacetyl"/>
</dbReference>
<reference evidence="11 12" key="1">
    <citation type="submission" date="2013-02" db="EMBL/GenBank/DDBJ databases">
        <authorList>
            <person name="Fiebig A."/>
            <person name="Goeker M."/>
            <person name="Klenk H.-P.P."/>
        </authorList>
    </citation>
    <scope>NUCLEOTIDE SEQUENCE [LARGE SCALE GENOMIC DNA]</scope>
    <source>
        <strain evidence="11 12">DSM 19309</strain>
    </source>
</reference>
<dbReference type="PROSITE" id="PS00759">
    <property type="entry name" value="ARGE_DAPE_CPG2_2"/>
    <property type="match status" value="1"/>
</dbReference>
<dbReference type="EC" id="3.5.1.16" evidence="11"/>
<comment type="caution">
    <text evidence="11">The sequence shown here is derived from an EMBL/GenBank/DDBJ whole genome shotgun (WGS) entry which is preliminary data.</text>
</comment>